<gene>
    <name evidence="14" type="ORF">Hamer_G020896</name>
</gene>
<evidence type="ECO:0000313" key="14">
    <source>
        <dbReference type="EMBL" id="KAG7177830.1"/>
    </source>
</evidence>
<evidence type="ECO:0000256" key="6">
    <source>
        <dbReference type="ARBA" id="ARBA00023040"/>
    </source>
</evidence>
<evidence type="ECO:0000256" key="3">
    <source>
        <dbReference type="ARBA" id="ARBA00022475"/>
    </source>
</evidence>
<keyword evidence="3" id="KW-1003">Cell membrane</keyword>
<dbReference type="PANTHER" id="PTHR24248">
    <property type="entry name" value="ADRENERGIC RECEPTOR-RELATED G-PROTEIN COUPLED RECEPTOR"/>
    <property type="match status" value="1"/>
</dbReference>
<evidence type="ECO:0000259" key="13">
    <source>
        <dbReference type="PROSITE" id="PS50262"/>
    </source>
</evidence>
<comment type="caution">
    <text evidence="14">The sequence shown here is derived from an EMBL/GenBank/DDBJ whole genome shotgun (WGS) entry which is preliminary data.</text>
</comment>
<evidence type="ECO:0000256" key="5">
    <source>
        <dbReference type="ARBA" id="ARBA00022989"/>
    </source>
</evidence>
<evidence type="ECO:0000256" key="8">
    <source>
        <dbReference type="ARBA" id="ARBA00023170"/>
    </source>
</evidence>
<feature type="transmembrane region" description="Helical" evidence="12">
    <location>
        <begin position="613"/>
        <end position="636"/>
    </location>
</feature>
<keyword evidence="7 12" id="KW-0472">Membrane</keyword>
<keyword evidence="4 10" id="KW-0812">Transmembrane</keyword>
<proteinExistence type="inferred from homology"/>
<keyword evidence="8 10" id="KW-0675">Receptor</keyword>
<feature type="domain" description="G-protein coupled receptors family 1 profile" evidence="13">
    <location>
        <begin position="214"/>
        <end position="633"/>
    </location>
</feature>
<evidence type="ECO:0000313" key="15">
    <source>
        <dbReference type="Proteomes" id="UP000747542"/>
    </source>
</evidence>
<keyword evidence="15" id="KW-1185">Reference proteome</keyword>
<dbReference type="Proteomes" id="UP000747542">
    <property type="component" value="Unassembled WGS sequence"/>
</dbReference>
<feature type="transmembrane region" description="Helical" evidence="12">
    <location>
        <begin position="201"/>
        <end position="222"/>
    </location>
</feature>
<feature type="transmembrane region" description="Helical" evidence="12">
    <location>
        <begin position="273"/>
        <end position="294"/>
    </location>
</feature>
<evidence type="ECO:0000256" key="9">
    <source>
        <dbReference type="ARBA" id="ARBA00023224"/>
    </source>
</evidence>
<evidence type="ECO:0000256" key="7">
    <source>
        <dbReference type="ARBA" id="ARBA00023136"/>
    </source>
</evidence>
<dbReference type="InterPro" id="IPR017452">
    <property type="entry name" value="GPCR_Rhodpsn_7TM"/>
</dbReference>
<dbReference type="PRINTS" id="PR00237">
    <property type="entry name" value="GPCRRHODOPSN"/>
</dbReference>
<comment type="similarity">
    <text evidence="2 10">Belongs to the G-protein coupled receptor 1 family.</text>
</comment>
<dbReference type="AlphaFoldDB" id="A0A8J5NCI8"/>
<feature type="compositionally biased region" description="Low complexity" evidence="11">
    <location>
        <begin position="508"/>
        <end position="523"/>
    </location>
</feature>
<dbReference type="PANTHER" id="PTHR24248:SF66">
    <property type="entry name" value="OCTOPAMINE RECEPTOR BETA-3R"/>
    <property type="match status" value="1"/>
</dbReference>
<dbReference type="PROSITE" id="PS50262">
    <property type="entry name" value="G_PROTEIN_RECEP_F1_2"/>
    <property type="match status" value="1"/>
</dbReference>
<dbReference type="InterPro" id="IPR000276">
    <property type="entry name" value="GPCR_Rhodpsn"/>
</dbReference>
<name>A0A8J5NCI8_HOMAM</name>
<feature type="region of interest" description="Disordered" evidence="11">
    <location>
        <begin position="508"/>
        <end position="545"/>
    </location>
</feature>
<accession>A0A8J5NCI8</accession>
<comment type="subcellular location">
    <subcellularLocation>
        <location evidence="1">Cell membrane</location>
        <topology evidence="1">Multi-pass membrane protein</topology>
    </subcellularLocation>
</comment>
<dbReference type="SMART" id="SM01381">
    <property type="entry name" value="7TM_GPCR_Srsx"/>
    <property type="match status" value="1"/>
</dbReference>
<feature type="region of interest" description="Disordered" evidence="11">
    <location>
        <begin position="1"/>
        <end position="28"/>
    </location>
</feature>
<evidence type="ECO:0000256" key="12">
    <source>
        <dbReference type="SAM" id="Phobius"/>
    </source>
</evidence>
<evidence type="ECO:0000256" key="2">
    <source>
        <dbReference type="ARBA" id="ARBA00010663"/>
    </source>
</evidence>
<evidence type="ECO:0000256" key="1">
    <source>
        <dbReference type="ARBA" id="ARBA00004651"/>
    </source>
</evidence>
<feature type="transmembrane region" description="Helical" evidence="12">
    <location>
        <begin position="359"/>
        <end position="386"/>
    </location>
</feature>
<dbReference type="Gene3D" id="1.20.1070.10">
    <property type="entry name" value="Rhodopsin 7-helix transmembrane proteins"/>
    <property type="match status" value="2"/>
</dbReference>
<dbReference type="GO" id="GO:0043410">
    <property type="term" value="P:positive regulation of MAPK cascade"/>
    <property type="evidence" value="ECO:0007669"/>
    <property type="project" value="TreeGrafter"/>
</dbReference>
<sequence length="664" mass="71850">MANSWWKAGGGVRAGGVMTAPQPSPPPLHRKTPPPLLLLLLLLLVSWCPLLPHTGAWGASAAAATVVSPPATSLIKSSTPSVVTVTTATIPNTPSPATTSTTPSTLITVFDVSCEPCLPAVDITSTRESRRLRHEANIDENQNNSVHKNPQETELSQVTTSLPAVYFDYSTPFFGNETWLGAELEVKVWSNTEVGVTVVKAIVMCTIIVVSVLGNVLVIVSVALHRRLHSTANYLLVSLATADMLVALCAMTFNASVELSGGRWMFGRVMCDLWNSFDVYFSTVSILHLCCISVDRYYAIVRPLEYPLTITRRILAVMLAHCWLAPTLISFLPILLGWYTTADHLRSRDTQPYVCAFVVNAVFALVSSAVSFWVPCTVMVVMYFRIFQEARKQERMLLSRASSANSASYSSSVRLSTAPHQQRDPAAAAVARQQLLAALQSTPFTPAPRHQEFLMKTFTDTSSTASVATASSGVPSVGPSGSSSSRSSSGGGVVAANSVVAGNGAGTSSVVKSSGTNGSNSGSIGWRNSRHGSTASWHGPSRHNSHVPCNRRMHSTPLVTNKAGQLPVMGRREHKAARTLGLIMGAFVLCWLPFFTWYVSINVCGPSCRCPHAVVTALFWIGYFNSTLNPFIYAYFRTDFRDAFHRTLKRMSCCRPRQPAGVFV</sequence>
<dbReference type="GO" id="GO:0071880">
    <property type="term" value="P:adenylate cyclase-activating adrenergic receptor signaling pathway"/>
    <property type="evidence" value="ECO:0007669"/>
    <property type="project" value="TreeGrafter"/>
</dbReference>
<reference evidence="14" key="1">
    <citation type="journal article" date="2021" name="Sci. Adv.">
        <title>The American lobster genome reveals insights on longevity, neural, and immune adaptations.</title>
        <authorList>
            <person name="Polinski J.M."/>
            <person name="Zimin A.V."/>
            <person name="Clark K.F."/>
            <person name="Kohn A.B."/>
            <person name="Sadowski N."/>
            <person name="Timp W."/>
            <person name="Ptitsyn A."/>
            <person name="Khanna P."/>
            <person name="Romanova D.Y."/>
            <person name="Williams P."/>
            <person name="Greenwood S.J."/>
            <person name="Moroz L.L."/>
            <person name="Walt D.R."/>
            <person name="Bodnar A.G."/>
        </authorList>
    </citation>
    <scope>NUCLEOTIDE SEQUENCE</scope>
    <source>
        <strain evidence="14">GMGI-L3</strain>
    </source>
</reference>
<organism evidence="14 15">
    <name type="scientific">Homarus americanus</name>
    <name type="common">American lobster</name>
    <dbReference type="NCBI Taxonomy" id="6706"/>
    <lineage>
        <taxon>Eukaryota</taxon>
        <taxon>Metazoa</taxon>
        <taxon>Ecdysozoa</taxon>
        <taxon>Arthropoda</taxon>
        <taxon>Crustacea</taxon>
        <taxon>Multicrustacea</taxon>
        <taxon>Malacostraca</taxon>
        <taxon>Eumalacostraca</taxon>
        <taxon>Eucarida</taxon>
        <taxon>Decapoda</taxon>
        <taxon>Pleocyemata</taxon>
        <taxon>Astacidea</taxon>
        <taxon>Nephropoidea</taxon>
        <taxon>Nephropidae</taxon>
        <taxon>Homarus</taxon>
    </lineage>
</organism>
<evidence type="ECO:0000256" key="11">
    <source>
        <dbReference type="SAM" id="MobiDB-lite"/>
    </source>
</evidence>
<dbReference type="GO" id="GO:0004989">
    <property type="term" value="F:octopamine receptor activity"/>
    <property type="evidence" value="ECO:0007669"/>
    <property type="project" value="TreeGrafter"/>
</dbReference>
<dbReference type="EMBL" id="JAHLQT010001665">
    <property type="protein sequence ID" value="KAG7177830.1"/>
    <property type="molecule type" value="Genomic_DNA"/>
</dbReference>
<evidence type="ECO:0000256" key="4">
    <source>
        <dbReference type="ARBA" id="ARBA00022692"/>
    </source>
</evidence>
<feature type="transmembrane region" description="Helical" evidence="12">
    <location>
        <begin position="579"/>
        <end position="601"/>
    </location>
</feature>
<feature type="region of interest" description="Disordered" evidence="11">
    <location>
        <begin position="469"/>
        <end position="492"/>
    </location>
</feature>
<keyword evidence="6 10" id="KW-0297">G-protein coupled receptor</keyword>
<feature type="transmembrane region" description="Helical" evidence="12">
    <location>
        <begin position="234"/>
        <end position="253"/>
    </location>
</feature>
<feature type="transmembrane region" description="Helical" evidence="12">
    <location>
        <begin position="314"/>
        <end position="339"/>
    </location>
</feature>
<keyword evidence="5 12" id="KW-1133">Transmembrane helix</keyword>
<keyword evidence="9 10" id="KW-0807">Transducer</keyword>
<protein>
    <submittedName>
        <fullName evidence="14">Octopamine receptor beta-1R-like 1</fullName>
    </submittedName>
</protein>
<dbReference type="PROSITE" id="PS00237">
    <property type="entry name" value="G_PROTEIN_RECEP_F1_1"/>
    <property type="match status" value="1"/>
</dbReference>
<dbReference type="Pfam" id="PF00001">
    <property type="entry name" value="7tm_1"/>
    <property type="match status" value="1"/>
</dbReference>
<evidence type="ECO:0000256" key="10">
    <source>
        <dbReference type="RuleBase" id="RU000688"/>
    </source>
</evidence>
<dbReference type="GO" id="GO:0005886">
    <property type="term" value="C:plasma membrane"/>
    <property type="evidence" value="ECO:0007669"/>
    <property type="project" value="UniProtKB-SubCell"/>
</dbReference>
<dbReference type="SUPFAM" id="SSF81321">
    <property type="entry name" value="Family A G protein-coupled receptor-like"/>
    <property type="match status" value="1"/>
</dbReference>